<sequence>MEEQDFIKRQIKSFAQGIGSIINVGHANNGVEIMLPAEQGQNLPFQDTLLRYLNMKHYKEGFIHLLKLESKMSQFDFNQLGIWYVYELNKIPSQLLIKDGLTENDISTLIHRLNQTPSDNKEMGK</sequence>
<gene>
    <name evidence="1" type="primary">lasV</name>
</gene>
<reference evidence="1" key="5">
    <citation type="journal article" date="2002" name="Appl. Environ. Microbiol.">
        <title>Identification, characterization, and expression of a second, bicistronic, operon involved in the production of lactocin S in Lactobacillus sakei L45.</title>
        <authorList>
            <person name="Skaugen M."/>
            <person name="Andersen E.L."/>
            <person name="Christie V.H."/>
            <person name="Nes I.F."/>
        </authorList>
    </citation>
    <scope>NUCLEOTIDE SEQUENCE</scope>
    <source>
        <strain evidence="1">L45</strain>
    </source>
</reference>
<evidence type="ECO:0000313" key="1">
    <source>
        <dbReference type="EMBL" id="CAA91114.1"/>
    </source>
</evidence>
<protein>
    <submittedName>
        <fullName evidence="1">Uncharacterized protein lasV</fullName>
    </submittedName>
</protein>
<accession>Q48853</accession>
<reference evidence="1" key="3">
    <citation type="journal article" date="1997" name="Mol. Gen. Genet.">
        <title>Organization and expression of a gene cluster involved in the biosynthesis of the lantibiotic lactocin S.</title>
        <authorList>
            <person name="Skaugen M."/>
        </authorList>
    </citation>
    <scope>NUCLEOTIDE SEQUENCE</scope>
    <source>
        <strain evidence="1">L45</strain>
    </source>
</reference>
<dbReference type="RefSeq" id="WP_089535186.1">
    <property type="nucleotide sequence ID" value="NZ_CP016466.1"/>
</dbReference>
<reference evidence="1" key="2">
    <citation type="journal article" date="1994" name="J. Biol. Chem.">
        <title>In vivo conversion of L-serine to D-alanine in a ribosomally synthesized polypeptide.</title>
        <authorList>
            <person name="Skaugen M."/>
            <person name="Nissen-Meyer J."/>
            <person name="Jung G."/>
            <person name="Stevanovic S."/>
            <person name="Sletten K."/>
            <person name="Inger C."/>
            <person name="Abildgaard C.I."/>
            <person name="Nes I.F."/>
        </authorList>
    </citation>
    <scope>NUCLEOTIDE SEQUENCE</scope>
    <source>
        <strain evidence="1">L45</strain>
    </source>
</reference>
<reference evidence="1" key="1">
    <citation type="journal article" date="1994" name="Appl. Environ. Microbiol.">
        <title>Transposition in Lactobacillus sake and its abolition of lactocin S production by insertion of IS1163, a new member of the IS3 family.</title>
        <authorList>
            <person name="Skaugen M."/>
        </authorList>
    </citation>
    <scope>NUCLEOTIDE SEQUENCE</scope>
    <source>
        <strain evidence="1">L45</strain>
    </source>
</reference>
<organism evidence="1">
    <name type="scientific">Latilactobacillus sakei</name>
    <name type="common">Lactobacillus sakei</name>
    <dbReference type="NCBI Taxonomy" id="1599"/>
    <lineage>
        <taxon>Bacteria</taxon>
        <taxon>Bacillati</taxon>
        <taxon>Bacillota</taxon>
        <taxon>Bacilli</taxon>
        <taxon>Lactobacillales</taxon>
        <taxon>Lactobacillaceae</taxon>
        <taxon>Latilactobacillus</taxon>
    </lineage>
</organism>
<dbReference type="AlphaFoldDB" id="Q48853"/>
<dbReference type="EMBL" id="Z54312">
    <property type="protein sequence ID" value="CAA91114.1"/>
    <property type="molecule type" value="Genomic_DNA"/>
</dbReference>
<proteinExistence type="predicted"/>
<name>Q48853_LATSK</name>
<reference evidence="1" key="4">
    <citation type="journal article" date="2000" name="Microbiology">
        <title>Transposition in Lactobacillus sakei: inactivation of a second lactocin S operon by the insertion of IS1520, a new member of the IS3 family of insertion sequences.</title>
        <authorList>
            <person name="Skaugen M."/>
        </authorList>
    </citation>
    <scope>NUCLEOTIDE SEQUENCE</scope>
    <source>
        <strain evidence="1">L45</strain>
    </source>
</reference>